<evidence type="ECO:0000256" key="1">
    <source>
        <dbReference type="ARBA" id="ARBA00006484"/>
    </source>
</evidence>
<dbReference type="PANTHER" id="PTHR45024:SF2">
    <property type="entry name" value="SCP2 DOMAIN-CONTAINING PROTEIN"/>
    <property type="match status" value="1"/>
</dbReference>
<protein>
    <recommendedName>
        <fullName evidence="6">Short-chain dehydrogenase/reductase SDR</fullName>
    </recommendedName>
</protein>
<proteinExistence type="inferred from homology"/>
<dbReference type="Pfam" id="PF00106">
    <property type="entry name" value="adh_short"/>
    <property type="match status" value="1"/>
</dbReference>
<accession>A0ABQ8G568</accession>
<dbReference type="SUPFAM" id="SSF51735">
    <property type="entry name" value="NAD(P)-binding Rossmann-fold domains"/>
    <property type="match status" value="1"/>
</dbReference>
<keyword evidence="5" id="KW-1185">Reference proteome</keyword>
<organism evidence="4 5">
    <name type="scientific">Macrophomina phaseolina</name>
    <dbReference type="NCBI Taxonomy" id="35725"/>
    <lineage>
        <taxon>Eukaryota</taxon>
        <taxon>Fungi</taxon>
        <taxon>Dikarya</taxon>
        <taxon>Ascomycota</taxon>
        <taxon>Pezizomycotina</taxon>
        <taxon>Dothideomycetes</taxon>
        <taxon>Dothideomycetes incertae sedis</taxon>
        <taxon>Botryosphaeriales</taxon>
        <taxon>Botryosphaeriaceae</taxon>
        <taxon>Macrophomina</taxon>
    </lineage>
</organism>
<evidence type="ECO:0000256" key="3">
    <source>
        <dbReference type="RuleBase" id="RU000363"/>
    </source>
</evidence>
<dbReference type="InterPro" id="IPR051687">
    <property type="entry name" value="Peroxisomal_Beta-Oxidation"/>
</dbReference>
<dbReference type="Proteomes" id="UP000774617">
    <property type="component" value="Unassembled WGS sequence"/>
</dbReference>
<sequence>MSANPLRFDGRVAIVTGSGRGLGREYALLLARLGAAVVVNSTSETARDTCEEIIKAGGKAIVHIGSVADRAVADAMVEAAVKTFGRIDIVINNAGTGDTTYFEDVSSSKFWDMLGVHVGGSWNVTQAAWPHMKKQKFGRVIMTTSLMMIGMETQSTYGTAKMALVGLTRAIAHEGKEHNIHVNSLAPSGYTPLAERALQNEQILSIMKRFMPAAEVAPPVLWLVHEDCAVNGESFTAQGRRVGRLFIAETPGFLGPEDRDWNMEIIRDNWEKVVDETGYAVHTDIKESGPRMFAQVAGAKSGISTEMVIEAFQPKAS</sequence>
<reference evidence="4 5" key="1">
    <citation type="journal article" date="2021" name="Nat. Commun.">
        <title>Genetic determinants of endophytism in the Arabidopsis root mycobiome.</title>
        <authorList>
            <person name="Mesny F."/>
            <person name="Miyauchi S."/>
            <person name="Thiergart T."/>
            <person name="Pickel B."/>
            <person name="Atanasova L."/>
            <person name="Karlsson M."/>
            <person name="Huettel B."/>
            <person name="Barry K.W."/>
            <person name="Haridas S."/>
            <person name="Chen C."/>
            <person name="Bauer D."/>
            <person name="Andreopoulos W."/>
            <person name="Pangilinan J."/>
            <person name="LaButti K."/>
            <person name="Riley R."/>
            <person name="Lipzen A."/>
            <person name="Clum A."/>
            <person name="Drula E."/>
            <person name="Henrissat B."/>
            <person name="Kohler A."/>
            <person name="Grigoriev I.V."/>
            <person name="Martin F.M."/>
            <person name="Hacquard S."/>
        </authorList>
    </citation>
    <scope>NUCLEOTIDE SEQUENCE [LARGE SCALE GENOMIC DNA]</scope>
    <source>
        <strain evidence="4 5">MPI-SDFR-AT-0080</strain>
    </source>
</reference>
<dbReference type="PANTHER" id="PTHR45024">
    <property type="entry name" value="DEHYDROGENASES, SHORT CHAIN"/>
    <property type="match status" value="1"/>
</dbReference>
<dbReference type="Gene3D" id="3.40.50.720">
    <property type="entry name" value="NAD(P)-binding Rossmann-like Domain"/>
    <property type="match status" value="1"/>
</dbReference>
<dbReference type="EMBL" id="JAGTJR010000019">
    <property type="protein sequence ID" value="KAH7045208.1"/>
    <property type="molecule type" value="Genomic_DNA"/>
</dbReference>
<name>A0ABQ8G568_9PEZI</name>
<gene>
    <name evidence="4" type="ORF">B0J12DRAFT_742134</name>
</gene>
<dbReference type="InterPro" id="IPR036291">
    <property type="entry name" value="NAD(P)-bd_dom_sf"/>
</dbReference>
<evidence type="ECO:0000313" key="5">
    <source>
        <dbReference type="Proteomes" id="UP000774617"/>
    </source>
</evidence>
<evidence type="ECO:0008006" key="6">
    <source>
        <dbReference type="Google" id="ProtNLM"/>
    </source>
</evidence>
<dbReference type="InterPro" id="IPR002347">
    <property type="entry name" value="SDR_fam"/>
</dbReference>
<evidence type="ECO:0000256" key="2">
    <source>
        <dbReference type="ARBA" id="ARBA00023002"/>
    </source>
</evidence>
<dbReference type="PRINTS" id="PR00081">
    <property type="entry name" value="GDHRDH"/>
</dbReference>
<dbReference type="PRINTS" id="PR00080">
    <property type="entry name" value="SDRFAMILY"/>
</dbReference>
<keyword evidence="2" id="KW-0560">Oxidoreductase</keyword>
<comment type="caution">
    <text evidence="4">The sequence shown here is derived from an EMBL/GenBank/DDBJ whole genome shotgun (WGS) entry which is preliminary data.</text>
</comment>
<comment type="similarity">
    <text evidence="1 3">Belongs to the short-chain dehydrogenases/reductases (SDR) family.</text>
</comment>
<evidence type="ECO:0000313" key="4">
    <source>
        <dbReference type="EMBL" id="KAH7045208.1"/>
    </source>
</evidence>